<reference evidence="2 3" key="1">
    <citation type="submission" date="2018-11" db="EMBL/GenBank/DDBJ databases">
        <title>Trebonia kvetii gen.nov., sp.nov., a novel acidophilic actinobacterium, and proposal of the new actinobacterial family Treboniaceae fam. nov.</title>
        <authorList>
            <person name="Rapoport D."/>
            <person name="Sagova-Mareckova M."/>
            <person name="Sedlacek I."/>
            <person name="Provaznik J."/>
            <person name="Kralova S."/>
            <person name="Pavlinic D."/>
            <person name="Benes V."/>
            <person name="Kopecky J."/>
        </authorList>
    </citation>
    <scope>NUCLEOTIDE SEQUENCE [LARGE SCALE GENOMIC DNA]</scope>
    <source>
        <strain evidence="2 3">15Tr583</strain>
    </source>
</reference>
<dbReference type="Proteomes" id="UP000460272">
    <property type="component" value="Unassembled WGS sequence"/>
</dbReference>
<dbReference type="AlphaFoldDB" id="A0A6P2BVM6"/>
<sequence>MVAALTAAVPALALAEAWLAQYHGPTQQATAKQWLQGHGSQQQIQAALSGVLTQIWRAGFQAGLQAVAKLGVAAVGLLVADLLKQLAAEWLDEITDTRLDRLAAVLANGGTAAELEAAINAVLADQHSAQMIAQTELNRADNAARMAAFRADRVYRVRWVTTSANPCPECVMNRDAGPWPLGHPFPSGVIMPPDHPHCQCHLEPA</sequence>
<comment type="caution">
    <text evidence="2">The sequence shown here is derived from an EMBL/GenBank/DDBJ whole genome shotgun (WGS) entry which is preliminary data.</text>
</comment>
<dbReference type="EMBL" id="RPFW01000007">
    <property type="protein sequence ID" value="TVZ01263.1"/>
    <property type="molecule type" value="Genomic_DNA"/>
</dbReference>
<dbReference type="Pfam" id="PF04233">
    <property type="entry name" value="Phage_Mu_F"/>
    <property type="match status" value="1"/>
</dbReference>
<evidence type="ECO:0000313" key="2">
    <source>
        <dbReference type="EMBL" id="TVZ01263.1"/>
    </source>
</evidence>
<name>A0A6P2BVM6_9ACTN</name>
<gene>
    <name evidence="2" type="ORF">EAS64_33840</name>
</gene>
<keyword evidence="3" id="KW-1185">Reference proteome</keyword>
<feature type="domain" description="Phage head morphogenesis" evidence="1">
    <location>
        <begin position="100"/>
        <end position="202"/>
    </location>
</feature>
<evidence type="ECO:0000313" key="3">
    <source>
        <dbReference type="Proteomes" id="UP000460272"/>
    </source>
</evidence>
<evidence type="ECO:0000259" key="1">
    <source>
        <dbReference type="Pfam" id="PF04233"/>
    </source>
</evidence>
<proteinExistence type="predicted"/>
<organism evidence="2 3">
    <name type="scientific">Trebonia kvetii</name>
    <dbReference type="NCBI Taxonomy" id="2480626"/>
    <lineage>
        <taxon>Bacteria</taxon>
        <taxon>Bacillati</taxon>
        <taxon>Actinomycetota</taxon>
        <taxon>Actinomycetes</taxon>
        <taxon>Streptosporangiales</taxon>
        <taxon>Treboniaceae</taxon>
        <taxon>Trebonia</taxon>
    </lineage>
</organism>
<dbReference type="InterPro" id="IPR006528">
    <property type="entry name" value="Phage_head_morphogenesis_dom"/>
</dbReference>
<protein>
    <recommendedName>
        <fullName evidence="1">Phage head morphogenesis domain-containing protein</fullName>
    </recommendedName>
</protein>
<dbReference type="OrthoDB" id="4529628at2"/>
<accession>A0A6P2BVM6</accession>